<evidence type="ECO:0000313" key="2">
    <source>
        <dbReference type="EMBL" id="VVO53486.1"/>
    </source>
</evidence>
<dbReference type="SUPFAM" id="SSF63829">
    <property type="entry name" value="Calcium-dependent phosphotriesterase"/>
    <property type="match status" value="1"/>
</dbReference>
<comment type="caution">
    <text evidence="2">The sequence shown here is derived from an EMBL/GenBank/DDBJ whole genome shotgun (WGS) entry which is preliminary data.</text>
</comment>
<keyword evidence="1" id="KW-0472">Membrane</keyword>
<dbReference type="AlphaFoldDB" id="A0A8H2NP96"/>
<name>A0A8H2NP96_PSEFL</name>
<evidence type="ECO:0000313" key="3">
    <source>
        <dbReference type="Proteomes" id="UP000325723"/>
    </source>
</evidence>
<proteinExistence type="predicted"/>
<gene>
    <name evidence="2" type="ORF">PS900_00421</name>
</gene>
<feature type="transmembrane region" description="Helical" evidence="1">
    <location>
        <begin position="14"/>
        <end position="34"/>
    </location>
</feature>
<keyword evidence="1" id="KW-1133">Transmembrane helix</keyword>
<keyword evidence="1" id="KW-0812">Transmembrane</keyword>
<protein>
    <submittedName>
        <fullName evidence="2">Uncharacterized protein</fullName>
    </submittedName>
</protein>
<accession>A0A8H2NP96</accession>
<organism evidence="2 3">
    <name type="scientific">Pseudomonas fluorescens</name>
    <dbReference type="NCBI Taxonomy" id="294"/>
    <lineage>
        <taxon>Bacteria</taxon>
        <taxon>Pseudomonadati</taxon>
        <taxon>Pseudomonadota</taxon>
        <taxon>Gammaproteobacteria</taxon>
        <taxon>Pseudomonadales</taxon>
        <taxon>Pseudomonadaceae</taxon>
        <taxon>Pseudomonas</taxon>
    </lineage>
</organism>
<dbReference type="Proteomes" id="UP000325723">
    <property type="component" value="Unassembled WGS sequence"/>
</dbReference>
<dbReference type="EMBL" id="CABVIE010000001">
    <property type="protein sequence ID" value="VVO53486.1"/>
    <property type="molecule type" value="Genomic_DNA"/>
</dbReference>
<sequence>MPTNIHERRSRKKIYILLSASMLVLACIGIKFLVADKLPLSLTAFREILGGASDIGHLANGSANREFQVADGIRVPTLVGSHPLIPHPLPRLPMPDHPFLMDETASGGVHGDTYNSSTTPYAGPLGIAPIATYVPTRPGNEISMCTPMLMTPGEKLASLCVGLGNPSQLVLFDPKNNFKVAAQVATTSKKMNFLEPGMGWYTGLDALGRAIVANPEQKVQIYSIVGSNDQYKWSLEKEYDLSSALPDGQPISDVHPDWKNNLWFSTMYGYVGYINQMTGKIERMKLPGGEVSGTALALNADATFVLTTMALYRFEIDDDGKIITRWRYEYGQSNSSGDLTAPTLFDEGKLISFGLNDDSHRFARVLVLKTDGAAMASSSRVVCEHPVFKEDRGYLDNTFVGYGKSLVIQNNYGSKFFEPAASEPGLARVDVRPGYSGCNTIWENYSVSSKVPPKLSTADGYVYQYTMKSGAGDKQDAFYLSALDFQTGKLASEIFIGSGKRLDSPMLSINFLPGGVMVAGVRNGLVTLRDRPEATAGTR</sequence>
<reference evidence="2 3" key="1">
    <citation type="submission" date="2019-09" db="EMBL/GenBank/DDBJ databases">
        <authorList>
            <person name="Chandra G."/>
            <person name="Truman W A."/>
        </authorList>
    </citation>
    <scope>NUCLEOTIDE SEQUENCE [LARGE SCALE GENOMIC DNA]</scope>
    <source>
        <strain evidence="2">PS900</strain>
    </source>
</reference>
<dbReference type="RefSeq" id="WP_151214878.1">
    <property type="nucleotide sequence ID" value="NZ_CAJVQH010000015.1"/>
</dbReference>
<evidence type="ECO:0000256" key="1">
    <source>
        <dbReference type="SAM" id="Phobius"/>
    </source>
</evidence>